<dbReference type="InterPro" id="IPR003172">
    <property type="entry name" value="ML_dom"/>
</dbReference>
<dbReference type="GO" id="GO:0032497">
    <property type="term" value="P:detection of lipopolysaccharide"/>
    <property type="evidence" value="ECO:0007669"/>
    <property type="project" value="TreeGrafter"/>
</dbReference>
<feature type="non-terminal residue" evidence="3">
    <location>
        <position position="155"/>
    </location>
</feature>
<dbReference type="Gene3D" id="2.60.40.770">
    <property type="match status" value="1"/>
</dbReference>
<evidence type="ECO:0000259" key="2">
    <source>
        <dbReference type="Pfam" id="PF02221"/>
    </source>
</evidence>
<dbReference type="GO" id="GO:0035662">
    <property type="term" value="F:Toll-like receptor 4 binding"/>
    <property type="evidence" value="ECO:0007669"/>
    <property type="project" value="InterPro"/>
</dbReference>
<name>A0A7K9YSF3_9GALL</name>
<feature type="chain" id="PRO_5029460051" evidence="1">
    <location>
        <begin position="17"/>
        <end position="155"/>
    </location>
</feature>
<dbReference type="GO" id="GO:0045087">
    <property type="term" value="P:innate immune response"/>
    <property type="evidence" value="ECO:0007669"/>
    <property type="project" value="InterPro"/>
</dbReference>
<accession>A0A7K9YSF3</accession>
<comment type="caution">
    <text evidence="3">The sequence shown here is derived from an EMBL/GenBank/DDBJ whole genome shotgun (WGS) entry which is preliminary data.</text>
</comment>
<dbReference type="InterPro" id="IPR014756">
    <property type="entry name" value="Ig_E-set"/>
</dbReference>
<dbReference type="AlphaFoldDB" id="A0A7K9YSF3"/>
<keyword evidence="4" id="KW-1185">Reference proteome</keyword>
<dbReference type="Proteomes" id="UP000522663">
    <property type="component" value="Unassembled WGS sequence"/>
</dbReference>
<dbReference type="GO" id="GO:0031666">
    <property type="term" value="P:positive regulation of lipopolysaccharide-mediated signaling pathway"/>
    <property type="evidence" value="ECO:0007669"/>
    <property type="project" value="TreeGrafter"/>
</dbReference>
<dbReference type="EMBL" id="VXAB01010399">
    <property type="protein sequence ID" value="NXJ12996.1"/>
    <property type="molecule type" value="Genomic_DNA"/>
</dbReference>
<keyword evidence="1" id="KW-0732">Signal</keyword>
<dbReference type="Pfam" id="PF02221">
    <property type="entry name" value="E1_DerP2_DerF2"/>
    <property type="match status" value="1"/>
</dbReference>
<dbReference type="InterPro" id="IPR039217">
    <property type="entry name" value="LY96"/>
</dbReference>
<dbReference type="OrthoDB" id="9907947at2759"/>
<dbReference type="SUPFAM" id="SSF81296">
    <property type="entry name" value="E set domains"/>
    <property type="match status" value="1"/>
</dbReference>
<feature type="signal peptide" evidence="1">
    <location>
        <begin position="1"/>
        <end position="16"/>
    </location>
</feature>
<dbReference type="GO" id="GO:0001875">
    <property type="term" value="F:lipopolysaccharide immune receptor activity"/>
    <property type="evidence" value="ECO:0007669"/>
    <property type="project" value="TreeGrafter"/>
</dbReference>
<reference evidence="3 4" key="1">
    <citation type="submission" date="2019-09" db="EMBL/GenBank/DDBJ databases">
        <title>Bird 10,000 Genomes (B10K) Project - Family phase.</title>
        <authorList>
            <person name="Zhang G."/>
        </authorList>
    </citation>
    <scope>NUCLEOTIDE SEQUENCE [LARGE SCALE GENOMIC DNA]</scope>
    <source>
        <strain evidence="3">B10K-DU-001-53</strain>
        <tissue evidence="3">Muscle</tissue>
    </source>
</reference>
<organism evidence="3 4">
    <name type="scientific">Odontophorus gujanensis</name>
    <name type="common">marbled wood quail</name>
    <dbReference type="NCBI Taxonomy" id="886794"/>
    <lineage>
        <taxon>Eukaryota</taxon>
        <taxon>Metazoa</taxon>
        <taxon>Chordata</taxon>
        <taxon>Craniata</taxon>
        <taxon>Vertebrata</taxon>
        <taxon>Euteleostomi</taxon>
        <taxon>Archelosauria</taxon>
        <taxon>Archosauria</taxon>
        <taxon>Dinosauria</taxon>
        <taxon>Saurischia</taxon>
        <taxon>Theropoda</taxon>
        <taxon>Coelurosauria</taxon>
        <taxon>Aves</taxon>
        <taxon>Neognathae</taxon>
        <taxon>Galloanserae</taxon>
        <taxon>Galliformes</taxon>
        <taxon>Odontophoridae</taxon>
        <taxon>Odontophorus</taxon>
    </lineage>
</organism>
<protein>
    <submittedName>
        <fullName evidence="3">LY96 protein</fullName>
    </submittedName>
</protein>
<evidence type="ECO:0000313" key="4">
    <source>
        <dbReference type="Proteomes" id="UP000522663"/>
    </source>
</evidence>
<dbReference type="GO" id="GO:0046696">
    <property type="term" value="C:lipopolysaccharide receptor complex"/>
    <property type="evidence" value="ECO:0007669"/>
    <property type="project" value="TreeGrafter"/>
</dbReference>
<sequence length="155" mass="17676">VNMFVFFILFTPGVSGFFCTSSDLELSYTFCDSSSHYFKFNVTPCSILNKSIWHAALTWIPKSDVIYLKILFTVWYEGARVLYWKEVLCSGTDDEYSLCGSMKGETVGTQFDIKGNRILFPKGHYAVVLRAFSDASEQNIIMCLNFTMIVKQDAF</sequence>
<dbReference type="PANTHER" id="PTHR15218:SF0">
    <property type="entry name" value="LYMPHOCYTE ANTIGEN 96"/>
    <property type="match status" value="1"/>
</dbReference>
<feature type="non-terminal residue" evidence="3">
    <location>
        <position position="1"/>
    </location>
</feature>
<proteinExistence type="predicted"/>
<gene>
    <name evidence="3" type="primary">Ly96</name>
    <name evidence="3" type="ORF">ODOGUJ_R07899</name>
</gene>
<dbReference type="GO" id="GO:0001530">
    <property type="term" value="F:lipopolysaccharide binding"/>
    <property type="evidence" value="ECO:0007669"/>
    <property type="project" value="InterPro"/>
</dbReference>
<dbReference type="PANTHER" id="PTHR15218">
    <property type="entry name" value="MD-1, MD-2 - RELATED"/>
    <property type="match status" value="1"/>
</dbReference>
<dbReference type="GO" id="GO:0034142">
    <property type="term" value="P:toll-like receptor 4 signaling pathway"/>
    <property type="evidence" value="ECO:0007669"/>
    <property type="project" value="TreeGrafter"/>
</dbReference>
<evidence type="ECO:0000313" key="3">
    <source>
        <dbReference type="EMBL" id="NXJ12996.1"/>
    </source>
</evidence>
<feature type="domain" description="MD-2-related lipid-recognition" evidence="2">
    <location>
        <begin position="29"/>
        <end position="149"/>
    </location>
</feature>
<evidence type="ECO:0000256" key="1">
    <source>
        <dbReference type="SAM" id="SignalP"/>
    </source>
</evidence>